<keyword evidence="2" id="KW-1185">Reference proteome</keyword>
<dbReference type="EMBL" id="CP121671">
    <property type="protein sequence ID" value="WFT75409.1"/>
    <property type="molecule type" value="Genomic_DNA"/>
</dbReference>
<accession>A0ABY8J1J5</accession>
<proteinExistence type="predicted"/>
<dbReference type="Proteomes" id="UP001221597">
    <property type="component" value="Chromosome"/>
</dbReference>
<sequence length="75" mass="8727">MGKCNIDHSHADVVNKLESQEQFLPDHLVEGAYAFLQKEHDQETLNDLFHLLKKYDLSSENEQEDRNVQLTKMIG</sequence>
<dbReference type="RefSeq" id="WP_283077373.1">
    <property type="nucleotide sequence ID" value="NZ_CP121671.1"/>
</dbReference>
<evidence type="ECO:0008006" key="3">
    <source>
        <dbReference type="Google" id="ProtNLM"/>
    </source>
</evidence>
<name>A0ABY8J1J5_9BACI</name>
<organism evidence="1 2">
    <name type="scientific">Halobacillus naozhouensis</name>
    <dbReference type="NCBI Taxonomy" id="554880"/>
    <lineage>
        <taxon>Bacteria</taxon>
        <taxon>Bacillati</taxon>
        <taxon>Bacillota</taxon>
        <taxon>Bacilli</taxon>
        <taxon>Bacillales</taxon>
        <taxon>Bacillaceae</taxon>
        <taxon>Halobacillus</taxon>
    </lineage>
</organism>
<evidence type="ECO:0000313" key="1">
    <source>
        <dbReference type="EMBL" id="WFT75409.1"/>
    </source>
</evidence>
<reference evidence="1 2" key="1">
    <citation type="submission" date="2023-04" db="EMBL/GenBank/DDBJ databases">
        <title>Genome sequence of Halobacillus naozhouensis KACC 21980.</title>
        <authorList>
            <person name="Kim S."/>
            <person name="Heo J."/>
            <person name="Kwon S.-W."/>
        </authorList>
    </citation>
    <scope>NUCLEOTIDE SEQUENCE [LARGE SCALE GENOMIC DNA]</scope>
    <source>
        <strain evidence="1 2">KCTC 13234</strain>
    </source>
</reference>
<evidence type="ECO:0000313" key="2">
    <source>
        <dbReference type="Proteomes" id="UP001221597"/>
    </source>
</evidence>
<gene>
    <name evidence="1" type="ORF">P9989_03145</name>
</gene>
<protein>
    <recommendedName>
        <fullName evidence="3">Group-specific protein</fullName>
    </recommendedName>
</protein>